<protein>
    <submittedName>
        <fullName evidence="1">Uncharacterized protein</fullName>
    </submittedName>
</protein>
<dbReference type="Proteomes" id="UP000003327">
    <property type="component" value="Unassembled WGS sequence"/>
</dbReference>
<name>C9MSB9_9BACT</name>
<accession>C9MSB9</accession>
<evidence type="ECO:0000313" key="1">
    <source>
        <dbReference type="EMBL" id="EEX17574.1"/>
    </source>
</evidence>
<dbReference type="EMBL" id="ACVA01000063">
    <property type="protein sequence ID" value="EEX17574.1"/>
    <property type="molecule type" value="Genomic_DNA"/>
</dbReference>
<gene>
    <name evidence="1" type="ORF">HMPREF0973_02537</name>
</gene>
<evidence type="ECO:0000313" key="2">
    <source>
        <dbReference type="Proteomes" id="UP000003327"/>
    </source>
</evidence>
<dbReference type="RefSeq" id="WP_004384221.1">
    <property type="nucleotide sequence ID" value="NZ_GG698716.1"/>
</dbReference>
<proteinExistence type="predicted"/>
<dbReference type="OrthoDB" id="1071071at2"/>
<organism evidence="1 2">
    <name type="scientific">Prevotella veroralis F0319</name>
    <dbReference type="NCBI Taxonomy" id="649761"/>
    <lineage>
        <taxon>Bacteria</taxon>
        <taxon>Pseudomonadati</taxon>
        <taxon>Bacteroidota</taxon>
        <taxon>Bacteroidia</taxon>
        <taxon>Bacteroidales</taxon>
        <taxon>Prevotellaceae</taxon>
        <taxon>Prevotella</taxon>
    </lineage>
</organism>
<keyword evidence="2" id="KW-1185">Reference proteome</keyword>
<dbReference type="AlphaFoldDB" id="C9MSB9"/>
<comment type="caution">
    <text evidence="1">The sequence shown here is derived from an EMBL/GenBank/DDBJ whole genome shotgun (WGS) entry which is preliminary data.</text>
</comment>
<sequence>MNNEHKKTTALKATVKWTEEDKQRLKSTIINDFYDLINRSEKEGLYWKGATCDLIDMAHMVWESGALLRSDGRPMDFITIVRNICRVLHVLAPRNPSSTIMAVRARKNVRVGPLLDRYLYVMNAAGIQDPMRLEIRRRRKSNREP</sequence>
<reference evidence="1 2" key="1">
    <citation type="submission" date="2009-09" db="EMBL/GenBank/DDBJ databases">
        <authorList>
            <person name="Weinstock G."/>
            <person name="Sodergren E."/>
            <person name="Clifton S."/>
            <person name="Fulton L."/>
            <person name="Fulton B."/>
            <person name="Courtney L."/>
            <person name="Fronick C."/>
            <person name="Harrison M."/>
            <person name="Strong C."/>
            <person name="Farmer C."/>
            <person name="Delahaunty K."/>
            <person name="Markovic C."/>
            <person name="Hall O."/>
            <person name="Minx P."/>
            <person name="Tomlinson C."/>
            <person name="Mitreva M."/>
            <person name="Nelson J."/>
            <person name="Hou S."/>
            <person name="Wollam A."/>
            <person name="Pepin K.H."/>
            <person name="Johnson M."/>
            <person name="Bhonagiri V."/>
            <person name="Nash W.E."/>
            <person name="Warren W."/>
            <person name="Chinwalla A."/>
            <person name="Mardis E.R."/>
            <person name="Wilson R.K."/>
        </authorList>
    </citation>
    <scope>NUCLEOTIDE SEQUENCE [LARGE SCALE GENOMIC DNA]</scope>
    <source>
        <strain evidence="1 2">F0319</strain>
    </source>
</reference>
<dbReference type="STRING" id="649761.HMPREF0973_02537"/>
<dbReference type="HOGENOM" id="CLU_114941_1_0_10"/>